<dbReference type="Proteomes" id="UP000241769">
    <property type="component" value="Unassembled WGS sequence"/>
</dbReference>
<name>A0A2P6MW08_9EUKA</name>
<comment type="caution">
    <text evidence="2">The sequence shown here is derived from an EMBL/GenBank/DDBJ whole genome shotgun (WGS) entry which is preliminary data.</text>
</comment>
<evidence type="ECO:0000313" key="3">
    <source>
        <dbReference type="Proteomes" id="UP000241769"/>
    </source>
</evidence>
<protein>
    <submittedName>
        <fullName evidence="2">Uncharacterized protein</fullName>
    </submittedName>
</protein>
<keyword evidence="1" id="KW-1133">Transmembrane helix</keyword>
<gene>
    <name evidence="2" type="ORF">PROFUN_15485</name>
</gene>
<sequence length="157" mass="17264">MGGVALRNIRPTIALNPLAMANGFHTFVSPISINTINERKQEQCQSAEYGRQRSGGSARHNRKKLGALIVVDLSCWMWWFSGPRFVSFQLGWLRNSIAHDCLPYEFGMGSWAFQSGVSTGPNEEMINTKTNATIGVVGFGGITVQLLAFEILIESSP</sequence>
<evidence type="ECO:0000313" key="2">
    <source>
        <dbReference type="EMBL" id="PRP75884.1"/>
    </source>
</evidence>
<proteinExistence type="predicted"/>
<dbReference type="InParanoid" id="A0A2P6MW08"/>
<keyword evidence="1" id="KW-0812">Transmembrane</keyword>
<accession>A0A2P6MW08</accession>
<feature type="transmembrane region" description="Helical" evidence="1">
    <location>
        <begin position="132"/>
        <end position="153"/>
    </location>
</feature>
<organism evidence="2 3">
    <name type="scientific">Planoprotostelium fungivorum</name>
    <dbReference type="NCBI Taxonomy" id="1890364"/>
    <lineage>
        <taxon>Eukaryota</taxon>
        <taxon>Amoebozoa</taxon>
        <taxon>Evosea</taxon>
        <taxon>Variosea</taxon>
        <taxon>Cavosteliida</taxon>
        <taxon>Cavosteliaceae</taxon>
        <taxon>Planoprotostelium</taxon>
    </lineage>
</organism>
<reference evidence="2 3" key="1">
    <citation type="journal article" date="2018" name="Genome Biol. Evol.">
        <title>Multiple Roots of Fruiting Body Formation in Amoebozoa.</title>
        <authorList>
            <person name="Hillmann F."/>
            <person name="Forbes G."/>
            <person name="Novohradska S."/>
            <person name="Ferling I."/>
            <person name="Riege K."/>
            <person name="Groth M."/>
            <person name="Westermann M."/>
            <person name="Marz M."/>
            <person name="Spaller T."/>
            <person name="Winckler T."/>
            <person name="Schaap P."/>
            <person name="Glockner G."/>
        </authorList>
    </citation>
    <scope>NUCLEOTIDE SEQUENCE [LARGE SCALE GENOMIC DNA]</scope>
    <source>
        <strain evidence="2 3">Jena</strain>
    </source>
</reference>
<evidence type="ECO:0000256" key="1">
    <source>
        <dbReference type="SAM" id="Phobius"/>
    </source>
</evidence>
<keyword evidence="3" id="KW-1185">Reference proteome</keyword>
<keyword evidence="1" id="KW-0472">Membrane</keyword>
<dbReference type="EMBL" id="MDYQ01000357">
    <property type="protein sequence ID" value="PRP75884.1"/>
    <property type="molecule type" value="Genomic_DNA"/>
</dbReference>
<dbReference type="AlphaFoldDB" id="A0A2P6MW08"/>